<protein>
    <submittedName>
        <fullName evidence="4">Threonine-phosphate decarboxylase</fullName>
    </submittedName>
</protein>
<organism evidence="4 5">
    <name type="scientific">Romboutsia lituseburensis DSM 797</name>
    <dbReference type="NCBI Taxonomy" id="1121325"/>
    <lineage>
        <taxon>Bacteria</taxon>
        <taxon>Bacillati</taxon>
        <taxon>Bacillota</taxon>
        <taxon>Clostridia</taxon>
        <taxon>Peptostreptococcales</taxon>
        <taxon>Peptostreptococcaceae</taxon>
        <taxon>Romboutsia</taxon>
    </lineage>
</organism>
<name>A0A1G9UC33_9FIRM</name>
<evidence type="ECO:0000256" key="2">
    <source>
        <dbReference type="ARBA" id="ARBA00022898"/>
    </source>
</evidence>
<evidence type="ECO:0000259" key="3">
    <source>
        <dbReference type="Pfam" id="PF00155"/>
    </source>
</evidence>
<proteinExistence type="predicted"/>
<dbReference type="InterPro" id="IPR015424">
    <property type="entry name" value="PyrdxlP-dep_Trfase"/>
</dbReference>
<dbReference type="RefSeq" id="WP_092727803.1">
    <property type="nucleotide sequence ID" value="NZ_FNGW01000016.1"/>
</dbReference>
<sequence length="356" mass="40981">MKDLGHGANVNEIAQIYNIDPKDIIDFSSNINPKVVPDLDKYILKGLENCKGYPDINYTNLKNNISEYIGLNSDFIIPGNGATEIIYLLMKSIDKRLAILNPTFSEYGRSASLSGLDVLNLDLDSKNEFSIDLKQIKENINKFDSLFVCNPNNPNGKVKDLTELLNLMKQHNKLLIVDETFMEFVGLEEKYSLVKYVEEYKNLFILKAVTKFFGLPGLRLGYGLTSNTKIIENIYKYKEPWTINSFADTLSNYIFKDSQYIKESKEYYIKERNYMLKELRNISGINVYDTDTNFILIKLNNRRSNEIKVELLNKGNILVRDASNFIGLDDSYIRVAIKSHEENEILIKHMKNLLGD</sequence>
<dbReference type="InterPro" id="IPR015422">
    <property type="entry name" value="PyrdxlP-dep_Trfase_small"/>
</dbReference>
<evidence type="ECO:0000313" key="4">
    <source>
        <dbReference type="EMBL" id="SDM57115.1"/>
    </source>
</evidence>
<accession>A0A1G9UC33</accession>
<dbReference type="InterPro" id="IPR015421">
    <property type="entry name" value="PyrdxlP-dep_Trfase_major"/>
</dbReference>
<dbReference type="PANTHER" id="PTHR42885">
    <property type="entry name" value="HISTIDINOL-PHOSPHATE AMINOTRANSFERASE-RELATED"/>
    <property type="match status" value="1"/>
</dbReference>
<dbReference type="SUPFAM" id="SSF53383">
    <property type="entry name" value="PLP-dependent transferases"/>
    <property type="match status" value="1"/>
</dbReference>
<keyword evidence="5" id="KW-1185">Reference proteome</keyword>
<dbReference type="GO" id="GO:0030170">
    <property type="term" value="F:pyridoxal phosphate binding"/>
    <property type="evidence" value="ECO:0007669"/>
    <property type="project" value="InterPro"/>
</dbReference>
<dbReference type="AlphaFoldDB" id="A0A1G9UC33"/>
<dbReference type="Proteomes" id="UP000199068">
    <property type="component" value="Unassembled WGS sequence"/>
</dbReference>
<gene>
    <name evidence="4" type="ORF">SAMN04515677_11617</name>
</gene>
<dbReference type="PANTHER" id="PTHR42885:SF1">
    <property type="entry name" value="THREONINE-PHOSPHATE DECARBOXYLASE"/>
    <property type="match status" value="1"/>
</dbReference>
<dbReference type="STRING" id="1121325.SAMN04515677_11617"/>
<dbReference type="Gene3D" id="3.90.1150.10">
    <property type="entry name" value="Aspartate Aminotransferase, domain 1"/>
    <property type="match status" value="1"/>
</dbReference>
<evidence type="ECO:0000256" key="1">
    <source>
        <dbReference type="ARBA" id="ARBA00001933"/>
    </source>
</evidence>
<dbReference type="Gene3D" id="3.40.640.10">
    <property type="entry name" value="Type I PLP-dependent aspartate aminotransferase-like (Major domain)"/>
    <property type="match status" value="1"/>
</dbReference>
<dbReference type="EMBL" id="FNGW01000016">
    <property type="protein sequence ID" value="SDM57115.1"/>
    <property type="molecule type" value="Genomic_DNA"/>
</dbReference>
<reference evidence="4 5" key="1">
    <citation type="submission" date="2016-10" db="EMBL/GenBank/DDBJ databases">
        <authorList>
            <person name="de Groot N.N."/>
        </authorList>
    </citation>
    <scope>NUCLEOTIDE SEQUENCE [LARGE SCALE GENOMIC DNA]</scope>
    <source>
        <strain evidence="4 5">DSM 797</strain>
    </source>
</reference>
<comment type="cofactor">
    <cofactor evidence="1">
        <name>pyridoxal 5'-phosphate</name>
        <dbReference type="ChEBI" id="CHEBI:597326"/>
    </cofactor>
</comment>
<feature type="domain" description="Aminotransferase class I/classII large" evidence="3">
    <location>
        <begin position="23"/>
        <end position="349"/>
    </location>
</feature>
<dbReference type="InterPro" id="IPR004839">
    <property type="entry name" value="Aminotransferase_I/II_large"/>
</dbReference>
<dbReference type="Pfam" id="PF00155">
    <property type="entry name" value="Aminotran_1_2"/>
    <property type="match status" value="1"/>
</dbReference>
<dbReference type="CDD" id="cd00609">
    <property type="entry name" value="AAT_like"/>
    <property type="match status" value="1"/>
</dbReference>
<keyword evidence="2" id="KW-0663">Pyridoxal phosphate</keyword>
<dbReference type="GO" id="GO:0003824">
    <property type="term" value="F:catalytic activity"/>
    <property type="evidence" value="ECO:0007669"/>
    <property type="project" value="UniProtKB-ARBA"/>
</dbReference>
<evidence type="ECO:0000313" key="5">
    <source>
        <dbReference type="Proteomes" id="UP000199068"/>
    </source>
</evidence>